<feature type="domain" description="DhaK" evidence="1">
    <location>
        <begin position="1"/>
        <end position="45"/>
    </location>
</feature>
<evidence type="ECO:0000313" key="2">
    <source>
        <dbReference type="EMBL" id="KAK9028152.1"/>
    </source>
</evidence>
<dbReference type="InterPro" id="IPR050861">
    <property type="entry name" value="Dihydroxyacetone_Kinase"/>
</dbReference>
<protein>
    <recommendedName>
        <fullName evidence="1">DhaK domain-containing protein</fullName>
    </recommendedName>
</protein>
<accession>A0ABR2SSA9</accession>
<dbReference type="EMBL" id="JBBPBN010000012">
    <property type="protein sequence ID" value="KAK9028152.1"/>
    <property type="molecule type" value="Genomic_DNA"/>
</dbReference>
<organism evidence="2 3">
    <name type="scientific">Hibiscus sabdariffa</name>
    <name type="common">roselle</name>
    <dbReference type="NCBI Taxonomy" id="183260"/>
    <lineage>
        <taxon>Eukaryota</taxon>
        <taxon>Viridiplantae</taxon>
        <taxon>Streptophyta</taxon>
        <taxon>Embryophyta</taxon>
        <taxon>Tracheophyta</taxon>
        <taxon>Spermatophyta</taxon>
        <taxon>Magnoliopsida</taxon>
        <taxon>eudicotyledons</taxon>
        <taxon>Gunneridae</taxon>
        <taxon>Pentapetalae</taxon>
        <taxon>rosids</taxon>
        <taxon>malvids</taxon>
        <taxon>Malvales</taxon>
        <taxon>Malvaceae</taxon>
        <taxon>Malvoideae</taxon>
        <taxon>Hibiscus</taxon>
    </lineage>
</organism>
<reference evidence="2 3" key="1">
    <citation type="journal article" date="2024" name="G3 (Bethesda)">
        <title>Genome assembly of Hibiscus sabdariffa L. provides insights into metabolisms of medicinal natural products.</title>
        <authorList>
            <person name="Kim T."/>
        </authorList>
    </citation>
    <scope>NUCLEOTIDE SEQUENCE [LARGE SCALE GENOMIC DNA]</scope>
    <source>
        <strain evidence="2">TK-2024</strain>
        <tissue evidence="2">Old leaves</tissue>
    </source>
</reference>
<dbReference type="PROSITE" id="PS51481">
    <property type="entry name" value="DHAK"/>
    <property type="match status" value="1"/>
</dbReference>
<dbReference type="SUPFAM" id="SSF101473">
    <property type="entry name" value="DhaL-like"/>
    <property type="match status" value="1"/>
</dbReference>
<name>A0ABR2SSA9_9ROSI</name>
<evidence type="ECO:0000313" key="3">
    <source>
        <dbReference type="Proteomes" id="UP001396334"/>
    </source>
</evidence>
<dbReference type="Proteomes" id="UP001396334">
    <property type="component" value="Unassembled WGS sequence"/>
</dbReference>
<dbReference type="Gene3D" id="1.25.40.340">
    <property type="match status" value="1"/>
</dbReference>
<proteinExistence type="predicted"/>
<comment type="caution">
    <text evidence="2">The sequence shown here is derived from an EMBL/GenBank/DDBJ whole genome shotgun (WGS) entry which is preliminary data.</text>
</comment>
<dbReference type="PANTHER" id="PTHR28629">
    <property type="entry name" value="TRIOKINASE/FMN CYCLASE"/>
    <property type="match status" value="1"/>
</dbReference>
<dbReference type="InterPro" id="IPR036117">
    <property type="entry name" value="DhaL_dom_sf"/>
</dbReference>
<sequence length="164" mass="18303">MELRCHSCDGTYDCSWKSVGFSISTMKADQTLFQRLNAPTKAPHWPVGSSGNRPPSKIPIPLPPFRSTKSVESLSRPLQLSEQGHILETAIEAGVNAVIGMRDSLNDWDSKVGDGDCGPTGFPKHPHEWRRRSELSTTTHMMQLHGDNEDLTRTTMATTRQWTE</sequence>
<dbReference type="PANTHER" id="PTHR28629:SF4">
    <property type="entry name" value="TRIOKINASE_FMN CYCLASE"/>
    <property type="match status" value="1"/>
</dbReference>
<gene>
    <name evidence="2" type="ORF">V6N11_067964</name>
</gene>
<dbReference type="InterPro" id="IPR004006">
    <property type="entry name" value="DhaK_dom"/>
</dbReference>
<evidence type="ECO:0000259" key="1">
    <source>
        <dbReference type="PROSITE" id="PS51481"/>
    </source>
</evidence>
<keyword evidence="3" id="KW-1185">Reference proteome</keyword>